<dbReference type="Gene3D" id="3.90.1150.10">
    <property type="entry name" value="Aspartate Aminotransferase, domain 1"/>
    <property type="match status" value="1"/>
</dbReference>
<evidence type="ECO:0000256" key="1">
    <source>
        <dbReference type="ARBA" id="ARBA00001933"/>
    </source>
</evidence>
<feature type="domain" description="Aminotransferase class I/classII large" evidence="19">
    <location>
        <begin position="185"/>
        <end position="550"/>
    </location>
</feature>
<dbReference type="FunFam" id="1.10.287.1970:FF:000001">
    <property type="entry name" value="Alanine aminotransferase 2"/>
    <property type="match status" value="1"/>
</dbReference>
<dbReference type="PANTHER" id="PTHR11751">
    <property type="entry name" value="ALANINE AMINOTRANSFERASE"/>
    <property type="match status" value="1"/>
</dbReference>
<evidence type="ECO:0000256" key="8">
    <source>
        <dbReference type="ARBA" id="ARBA00022898"/>
    </source>
</evidence>
<protein>
    <recommendedName>
        <fullName evidence="15">Alanine aminotransferase 1</fullName>
        <ecNumber evidence="12">2.6.1.2</ecNumber>
    </recommendedName>
    <alternativeName>
        <fullName evidence="17">Glutamate pyruvate transaminase 1</fullName>
    </alternativeName>
    <alternativeName>
        <fullName evidence="16">Glutamic--alanine transaminase 1</fullName>
    </alternativeName>
    <alternativeName>
        <fullName evidence="18">Glutamic--pyruvic transaminase 1</fullName>
    </alternativeName>
</protein>
<dbReference type="CDD" id="cd00609">
    <property type="entry name" value="AAT_like"/>
    <property type="match status" value="1"/>
</dbReference>
<dbReference type="EMBL" id="JABFTP020000103">
    <property type="protein sequence ID" value="KAL3276686.1"/>
    <property type="molecule type" value="Genomic_DNA"/>
</dbReference>
<keyword evidence="5" id="KW-0597">Phosphoprotein</keyword>
<keyword evidence="8" id="KW-0663">Pyridoxal phosphate</keyword>
<evidence type="ECO:0000313" key="20">
    <source>
        <dbReference type="EMBL" id="KAL3276686.1"/>
    </source>
</evidence>
<dbReference type="Gene3D" id="1.10.287.1970">
    <property type="match status" value="1"/>
</dbReference>
<comment type="pathway">
    <text evidence="10">Amino-acid degradation; L-alanine degradation via transaminase pathway; pyruvate from L-alanine: step 1/1.</text>
</comment>
<evidence type="ECO:0000313" key="21">
    <source>
        <dbReference type="Proteomes" id="UP001516400"/>
    </source>
</evidence>
<evidence type="ECO:0000256" key="18">
    <source>
        <dbReference type="ARBA" id="ARBA00082842"/>
    </source>
</evidence>
<evidence type="ECO:0000256" key="15">
    <source>
        <dbReference type="ARBA" id="ARBA00074120"/>
    </source>
</evidence>
<comment type="caution">
    <text evidence="20">The sequence shown here is derived from an EMBL/GenBank/DDBJ whole genome shotgun (WGS) entry which is preliminary data.</text>
</comment>
<keyword evidence="4" id="KW-0963">Cytoplasm</keyword>
<dbReference type="InterPro" id="IPR045088">
    <property type="entry name" value="ALAT1/2-like"/>
</dbReference>
<dbReference type="SUPFAM" id="SSF53383">
    <property type="entry name" value="PLP-dependent transferases"/>
    <property type="match status" value="1"/>
</dbReference>
<evidence type="ECO:0000256" key="14">
    <source>
        <dbReference type="ARBA" id="ARBA00059280"/>
    </source>
</evidence>
<keyword evidence="9" id="KW-0007">Acetylation</keyword>
<dbReference type="Proteomes" id="UP001516400">
    <property type="component" value="Unassembled WGS sequence"/>
</dbReference>
<comment type="similarity">
    <text evidence="11">Belongs to the class-I pyridoxal-phosphate-dependent aminotransferase family. Alanine aminotransferase subfamily.</text>
</comment>
<evidence type="ECO:0000256" key="6">
    <source>
        <dbReference type="ARBA" id="ARBA00022576"/>
    </source>
</evidence>
<sequence>MNTKCIDVHISTKILEIVLTITTLTNILISQFYSILLKQQCIRILNFLRYLKIMILLKKRTVFSAAVDCLTSDAFSMRLFHKTPSCKKCLTPDTVNPNLRSIDYAIRGLLFQKTVEIENEMLQGIQKPFKYVMRLNIGDAQSLGQPPITFLRQVLVLTSYPVLINDKTFPNDVKLRAKSILDKCPGGSVGSYSDACGIEMIRRQIASYIEERDKVPSHWRNCILGHGAGDMAKKFLNILRYDNNGLKPGILTPVPEYPFYSATMTELGLKRIDYYLEEDNNWHVNVHELQRAVDEARKTCNPRAIIVINPGNPTSHVLSRESIEEIIKFAYRENLIIIADEVYQDNILKTDCQFVSFKRVMSDLGEPYNTLELVSLMSVSKGCFAESGIKGGFAEVVNMDPEVVPMFVKSISAMLCPSVLAQAAVYALVNPPKPGEPSYEQFQHERKSIVGAFKMSAAIAEESFNSLDGIFCNPIEGAIFSYPQLRLPQKAISEAHKRGISPDEYYALELLNETGICVVPGSGFKQLPGKYHIRMTLLPQPDQLHKLMERYKQFHYKFLRKFSDYN</sequence>
<comment type="subcellular location">
    <subcellularLocation>
        <location evidence="2">Cytoplasm</location>
    </subcellularLocation>
</comment>
<dbReference type="GO" id="GO:0005737">
    <property type="term" value="C:cytoplasm"/>
    <property type="evidence" value="ECO:0007669"/>
    <property type="project" value="UniProtKB-SubCell"/>
</dbReference>
<evidence type="ECO:0000256" key="2">
    <source>
        <dbReference type="ARBA" id="ARBA00004496"/>
    </source>
</evidence>
<dbReference type="FunFam" id="3.40.640.10:FF:000236">
    <property type="entry name" value="Alanine aminotransferase 2"/>
    <property type="match status" value="1"/>
</dbReference>
<dbReference type="InterPro" id="IPR015421">
    <property type="entry name" value="PyrdxlP-dep_Trfase_major"/>
</dbReference>
<accession>A0ABD2NEP7</accession>
<dbReference type="InterPro" id="IPR004839">
    <property type="entry name" value="Aminotransferase_I/II_large"/>
</dbReference>
<gene>
    <name evidence="20" type="ORF">HHI36_012056</name>
</gene>
<comment type="function">
    <text evidence="14">Catalyzes the reversible transamination between alanine and 2-oxoglutarate to form pyruvate and glutamate. Participates in cellular nitrogen metabolism and also in liver gluconeogenesis starting with precursors transported from skeletal muscles.</text>
</comment>
<keyword evidence="7" id="KW-0808">Transferase</keyword>
<dbReference type="Pfam" id="PF00155">
    <property type="entry name" value="Aminotran_1_2"/>
    <property type="match status" value="1"/>
</dbReference>
<comment type="subunit">
    <text evidence="3">Homodimer.</text>
</comment>
<evidence type="ECO:0000256" key="17">
    <source>
        <dbReference type="ARBA" id="ARBA00080231"/>
    </source>
</evidence>
<dbReference type="PANTHER" id="PTHR11751:SF29">
    <property type="entry name" value="ALANINE TRANSAMINASE"/>
    <property type="match status" value="1"/>
</dbReference>
<dbReference type="FunFam" id="3.90.1150.10:FF:000151">
    <property type="entry name" value="Alanine aminotransferase 2"/>
    <property type="match status" value="1"/>
</dbReference>
<name>A0ABD2NEP7_9CUCU</name>
<evidence type="ECO:0000256" key="12">
    <source>
        <dbReference type="ARBA" id="ARBA00026106"/>
    </source>
</evidence>
<evidence type="ECO:0000256" key="11">
    <source>
        <dbReference type="ARBA" id="ARBA00025785"/>
    </source>
</evidence>
<proteinExistence type="inferred from homology"/>
<organism evidence="20 21">
    <name type="scientific">Cryptolaemus montrouzieri</name>
    <dbReference type="NCBI Taxonomy" id="559131"/>
    <lineage>
        <taxon>Eukaryota</taxon>
        <taxon>Metazoa</taxon>
        <taxon>Ecdysozoa</taxon>
        <taxon>Arthropoda</taxon>
        <taxon>Hexapoda</taxon>
        <taxon>Insecta</taxon>
        <taxon>Pterygota</taxon>
        <taxon>Neoptera</taxon>
        <taxon>Endopterygota</taxon>
        <taxon>Coleoptera</taxon>
        <taxon>Polyphaga</taxon>
        <taxon>Cucujiformia</taxon>
        <taxon>Coccinelloidea</taxon>
        <taxon>Coccinellidae</taxon>
        <taxon>Scymninae</taxon>
        <taxon>Scymnini</taxon>
        <taxon>Cryptolaemus</taxon>
    </lineage>
</organism>
<dbReference type="AlphaFoldDB" id="A0ABD2NEP7"/>
<evidence type="ECO:0000256" key="9">
    <source>
        <dbReference type="ARBA" id="ARBA00022990"/>
    </source>
</evidence>
<comment type="catalytic activity">
    <reaction evidence="13">
        <text>L-alanine + 2-oxoglutarate = pyruvate + L-glutamate</text>
        <dbReference type="Rhea" id="RHEA:19453"/>
        <dbReference type="ChEBI" id="CHEBI:15361"/>
        <dbReference type="ChEBI" id="CHEBI:16810"/>
        <dbReference type="ChEBI" id="CHEBI:29985"/>
        <dbReference type="ChEBI" id="CHEBI:57972"/>
        <dbReference type="EC" id="2.6.1.2"/>
    </reaction>
</comment>
<comment type="cofactor">
    <cofactor evidence="1">
        <name>pyridoxal 5'-phosphate</name>
        <dbReference type="ChEBI" id="CHEBI:597326"/>
    </cofactor>
</comment>
<reference evidence="20 21" key="1">
    <citation type="journal article" date="2021" name="BMC Biol.">
        <title>Horizontally acquired antibacterial genes associated with adaptive radiation of ladybird beetles.</title>
        <authorList>
            <person name="Li H.S."/>
            <person name="Tang X.F."/>
            <person name="Huang Y.H."/>
            <person name="Xu Z.Y."/>
            <person name="Chen M.L."/>
            <person name="Du X.Y."/>
            <person name="Qiu B.Y."/>
            <person name="Chen P.T."/>
            <person name="Zhang W."/>
            <person name="Slipinski A."/>
            <person name="Escalona H.E."/>
            <person name="Waterhouse R.M."/>
            <person name="Zwick A."/>
            <person name="Pang H."/>
        </authorList>
    </citation>
    <scope>NUCLEOTIDE SEQUENCE [LARGE SCALE GENOMIC DNA]</scope>
    <source>
        <strain evidence="20">SYSU2018</strain>
    </source>
</reference>
<evidence type="ECO:0000256" key="5">
    <source>
        <dbReference type="ARBA" id="ARBA00022553"/>
    </source>
</evidence>
<evidence type="ECO:0000256" key="16">
    <source>
        <dbReference type="ARBA" id="ARBA00076222"/>
    </source>
</evidence>
<evidence type="ECO:0000256" key="7">
    <source>
        <dbReference type="ARBA" id="ARBA00022679"/>
    </source>
</evidence>
<evidence type="ECO:0000259" key="19">
    <source>
        <dbReference type="Pfam" id="PF00155"/>
    </source>
</evidence>
<dbReference type="GO" id="GO:0004021">
    <property type="term" value="F:L-alanine:2-oxoglutarate aminotransferase activity"/>
    <property type="evidence" value="ECO:0007669"/>
    <property type="project" value="UniProtKB-EC"/>
</dbReference>
<keyword evidence="21" id="KW-1185">Reference proteome</keyword>
<evidence type="ECO:0000256" key="10">
    <source>
        <dbReference type="ARBA" id="ARBA00025708"/>
    </source>
</evidence>
<evidence type="ECO:0000256" key="13">
    <source>
        <dbReference type="ARBA" id="ARBA00047412"/>
    </source>
</evidence>
<dbReference type="EC" id="2.6.1.2" evidence="12"/>
<evidence type="ECO:0000256" key="3">
    <source>
        <dbReference type="ARBA" id="ARBA00011738"/>
    </source>
</evidence>
<keyword evidence="6" id="KW-0032">Aminotransferase</keyword>
<evidence type="ECO:0000256" key="4">
    <source>
        <dbReference type="ARBA" id="ARBA00022490"/>
    </source>
</evidence>
<dbReference type="InterPro" id="IPR015424">
    <property type="entry name" value="PyrdxlP-dep_Trfase"/>
</dbReference>
<dbReference type="Gene3D" id="3.40.640.10">
    <property type="entry name" value="Type I PLP-dependent aspartate aminotransferase-like (Major domain)"/>
    <property type="match status" value="1"/>
</dbReference>
<dbReference type="InterPro" id="IPR015422">
    <property type="entry name" value="PyrdxlP-dep_Trfase_small"/>
</dbReference>